<dbReference type="HOGENOM" id="CLU_046066_1_3_1"/>
<evidence type="ECO:0000313" key="2">
    <source>
        <dbReference type="EMBL" id="KIW63240.1"/>
    </source>
</evidence>
<organism evidence="2 3">
    <name type="scientific">Phialophora macrospora</name>
    <dbReference type="NCBI Taxonomy" id="1851006"/>
    <lineage>
        <taxon>Eukaryota</taxon>
        <taxon>Fungi</taxon>
        <taxon>Dikarya</taxon>
        <taxon>Ascomycota</taxon>
        <taxon>Pezizomycotina</taxon>
        <taxon>Eurotiomycetes</taxon>
        <taxon>Chaetothyriomycetidae</taxon>
        <taxon>Chaetothyriales</taxon>
        <taxon>Herpotrichiellaceae</taxon>
        <taxon>Phialophora</taxon>
    </lineage>
</organism>
<dbReference type="Pfam" id="PF12697">
    <property type="entry name" value="Abhydrolase_6"/>
    <property type="match status" value="1"/>
</dbReference>
<dbReference type="STRING" id="5601.A0A0D2F8I4"/>
<dbReference type="Gene3D" id="3.40.50.1820">
    <property type="entry name" value="alpha/beta hydrolase"/>
    <property type="match status" value="1"/>
</dbReference>
<dbReference type="PANTHER" id="PTHR37017">
    <property type="entry name" value="AB HYDROLASE-1 DOMAIN-CONTAINING PROTEIN-RELATED"/>
    <property type="match status" value="1"/>
</dbReference>
<dbReference type="SUPFAM" id="SSF53474">
    <property type="entry name" value="alpha/beta-Hydrolases"/>
    <property type="match status" value="1"/>
</dbReference>
<sequence length="263" mass="28157">MAEPTPTPTSKPTIIIVHGAWHRPIHFQQLSEALTSHGYKVVAPALPSVDKAPEELTPDSEADIAAVRSAILAELDGDNPRDVILVPHSYGGLPASGAIRGLDPQSRAAAGKSTSVRAIAAIAACIIPEGMTILAAHGKTDSDSAVRDLPDPVNPPPAPALWHDVPAESETYACAERNLNVMSKAALLDRCRFSAFEVVPVHFLMPRDDRAMNFATQESVVQRIRDSGRVVRTEVLDGSSHSPFLSRLQETVAFVRRSAGEDV</sequence>
<dbReference type="AlphaFoldDB" id="A0A0D2F8I4"/>
<reference evidence="2 3" key="1">
    <citation type="submission" date="2015-01" db="EMBL/GenBank/DDBJ databases">
        <title>The Genome Sequence of Capronia semiimmersa CBS27337.</title>
        <authorList>
            <consortium name="The Broad Institute Genomics Platform"/>
            <person name="Cuomo C."/>
            <person name="de Hoog S."/>
            <person name="Gorbushina A."/>
            <person name="Stielow B."/>
            <person name="Teixiera M."/>
            <person name="Abouelleil A."/>
            <person name="Chapman S.B."/>
            <person name="Priest M."/>
            <person name="Young S.K."/>
            <person name="Wortman J."/>
            <person name="Nusbaum C."/>
            <person name="Birren B."/>
        </authorList>
    </citation>
    <scope>NUCLEOTIDE SEQUENCE [LARGE SCALE GENOMIC DNA]</scope>
    <source>
        <strain evidence="2 3">CBS 27337</strain>
    </source>
</reference>
<gene>
    <name evidence="2" type="ORF">PV04_10103</name>
</gene>
<protein>
    <recommendedName>
        <fullName evidence="1">AB hydrolase-1 domain-containing protein</fullName>
    </recommendedName>
</protein>
<evidence type="ECO:0000259" key="1">
    <source>
        <dbReference type="Pfam" id="PF12697"/>
    </source>
</evidence>
<name>A0A0D2F8I4_9EURO</name>
<dbReference type="InterPro" id="IPR052897">
    <property type="entry name" value="Sec-Metab_Biosynth_Hydrolase"/>
</dbReference>
<dbReference type="PANTHER" id="PTHR37017:SF11">
    <property type="entry name" value="ESTERASE_LIPASE_THIOESTERASE DOMAIN-CONTAINING PROTEIN"/>
    <property type="match status" value="1"/>
</dbReference>
<feature type="domain" description="AB hydrolase-1" evidence="1">
    <location>
        <begin position="14"/>
        <end position="253"/>
    </location>
</feature>
<dbReference type="InterPro" id="IPR000073">
    <property type="entry name" value="AB_hydrolase_1"/>
</dbReference>
<dbReference type="InterPro" id="IPR029058">
    <property type="entry name" value="AB_hydrolase_fold"/>
</dbReference>
<proteinExistence type="predicted"/>
<keyword evidence="3" id="KW-1185">Reference proteome</keyword>
<dbReference type="EMBL" id="KN846962">
    <property type="protein sequence ID" value="KIW63240.1"/>
    <property type="molecule type" value="Genomic_DNA"/>
</dbReference>
<accession>A0A0D2F8I4</accession>
<dbReference type="Proteomes" id="UP000054266">
    <property type="component" value="Unassembled WGS sequence"/>
</dbReference>
<evidence type="ECO:0000313" key="3">
    <source>
        <dbReference type="Proteomes" id="UP000054266"/>
    </source>
</evidence>